<dbReference type="PROSITE" id="PS50914">
    <property type="entry name" value="BON"/>
    <property type="match status" value="1"/>
</dbReference>
<dbReference type="InterPro" id="IPR007055">
    <property type="entry name" value="BON_dom"/>
</dbReference>
<gene>
    <name evidence="2" type="ORF">FHW36_101383</name>
</gene>
<dbReference type="Pfam" id="PF04972">
    <property type="entry name" value="BON"/>
    <property type="match status" value="2"/>
</dbReference>
<evidence type="ECO:0000313" key="2">
    <source>
        <dbReference type="EMBL" id="TWF44463.1"/>
    </source>
</evidence>
<dbReference type="AlphaFoldDB" id="A0A561Q283"/>
<evidence type="ECO:0000313" key="3">
    <source>
        <dbReference type="Proteomes" id="UP000320811"/>
    </source>
</evidence>
<comment type="caution">
    <text evidence="2">The sequence shown here is derived from an EMBL/GenBank/DDBJ whole genome shotgun (WGS) entry which is preliminary data.</text>
</comment>
<evidence type="ECO:0000259" key="1">
    <source>
        <dbReference type="PROSITE" id="PS50914"/>
    </source>
</evidence>
<keyword evidence="3" id="KW-1185">Reference proteome</keyword>
<protein>
    <submittedName>
        <fullName evidence="2">Osmotically-inducible protein OsmY</fullName>
    </submittedName>
</protein>
<dbReference type="Proteomes" id="UP000320811">
    <property type="component" value="Unassembled WGS sequence"/>
</dbReference>
<feature type="domain" description="BON" evidence="1">
    <location>
        <begin position="18"/>
        <end position="85"/>
    </location>
</feature>
<dbReference type="OrthoDB" id="1097785at2"/>
<accession>A0A561Q283</accession>
<sequence length="163" mass="17138">MINKSLIASLCLGVCLFACQPSDSALKKEVNEKLSLVPGITADVKNGIVILSGEVSDEVAKSAAEDALRGVKGIKSVQDNITVKAPLPAAPPPQTAVIVDPDQLLKKKLDSVYVANGFTDITVTVSAGEITLDGTAKRKQLRKIVQLAKQAANKKVVNHVKGK</sequence>
<organism evidence="2 3">
    <name type="scientific">Chitinophaga polysaccharea</name>
    <dbReference type="NCBI Taxonomy" id="1293035"/>
    <lineage>
        <taxon>Bacteria</taxon>
        <taxon>Pseudomonadati</taxon>
        <taxon>Bacteroidota</taxon>
        <taxon>Chitinophagia</taxon>
        <taxon>Chitinophagales</taxon>
        <taxon>Chitinophagaceae</taxon>
        <taxon>Chitinophaga</taxon>
    </lineage>
</organism>
<reference evidence="2 3" key="1">
    <citation type="submission" date="2019-06" db="EMBL/GenBank/DDBJ databases">
        <title>Sorghum-associated microbial communities from plants grown in Nebraska, USA.</title>
        <authorList>
            <person name="Schachtman D."/>
        </authorList>
    </citation>
    <scope>NUCLEOTIDE SEQUENCE [LARGE SCALE GENOMIC DNA]</scope>
    <source>
        <strain evidence="2 3">1209</strain>
    </source>
</reference>
<dbReference type="EMBL" id="VIWO01000001">
    <property type="protein sequence ID" value="TWF44463.1"/>
    <property type="molecule type" value="Genomic_DNA"/>
</dbReference>
<name>A0A561Q283_9BACT</name>
<dbReference type="Gene3D" id="3.40.1520.20">
    <property type="match status" value="1"/>
</dbReference>
<proteinExistence type="predicted"/>
<dbReference type="RefSeq" id="WP_145661380.1">
    <property type="nucleotide sequence ID" value="NZ_VIWO01000001.1"/>
</dbReference>